<dbReference type="PANTHER" id="PTHR43027:SF1">
    <property type="entry name" value="DOXORUBICIN RESISTANCE ABC TRANSPORTER PERMEASE PROTEIN DRRC-RELATED"/>
    <property type="match status" value="1"/>
</dbReference>
<dbReference type="AlphaFoldDB" id="A0A1I0UD77"/>
<dbReference type="InterPro" id="IPR047817">
    <property type="entry name" value="ABC2_TM_bact-type"/>
</dbReference>
<dbReference type="PANTHER" id="PTHR43027">
    <property type="entry name" value="DOXORUBICIN RESISTANCE ABC TRANSPORTER PERMEASE PROTEIN DRRC-RELATED"/>
    <property type="match status" value="1"/>
</dbReference>
<keyword evidence="6" id="KW-0813">Transport</keyword>
<keyword evidence="6" id="KW-1003">Cell membrane</keyword>
<gene>
    <name evidence="8" type="ORF">SAMN05444374_12046</name>
</gene>
<feature type="transmembrane region" description="Helical" evidence="6">
    <location>
        <begin position="215"/>
        <end position="234"/>
    </location>
</feature>
<feature type="domain" description="ABC transmembrane type-2" evidence="7">
    <location>
        <begin position="70"/>
        <end position="297"/>
    </location>
</feature>
<dbReference type="GeneID" id="85487587"/>
<dbReference type="GO" id="GO:0043190">
    <property type="term" value="C:ATP-binding cassette (ABC) transporter complex"/>
    <property type="evidence" value="ECO:0007669"/>
    <property type="project" value="InterPro"/>
</dbReference>
<feature type="transmembrane region" description="Helical" evidence="6">
    <location>
        <begin position="182"/>
        <end position="208"/>
    </location>
</feature>
<evidence type="ECO:0000313" key="9">
    <source>
        <dbReference type="Proteomes" id="UP000182054"/>
    </source>
</evidence>
<dbReference type="OrthoDB" id="26267at2"/>
<name>A0A1I0UD77_9NOCA</name>
<dbReference type="InterPro" id="IPR013525">
    <property type="entry name" value="ABC2_TM"/>
</dbReference>
<evidence type="ECO:0000256" key="3">
    <source>
        <dbReference type="ARBA" id="ARBA00022989"/>
    </source>
</evidence>
<keyword evidence="2 6" id="KW-0812">Transmembrane</keyword>
<dbReference type="Proteomes" id="UP000182054">
    <property type="component" value="Unassembled WGS sequence"/>
</dbReference>
<organism evidence="8 9">
    <name type="scientific">Rhodococcoides kroppenstedtii</name>
    <dbReference type="NCBI Taxonomy" id="293050"/>
    <lineage>
        <taxon>Bacteria</taxon>
        <taxon>Bacillati</taxon>
        <taxon>Actinomycetota</taxon>
        <taxon>Actinomycetes</taxon>
        <taxon>Mycobacteriales</taxon>
        <taxon>Nocardiaceae</taxon>
        <taxon>Rhodococcoides</taxon>
    </lineage>
</organism>
<keyword evidence="4 6" id="KW-0472">Membrane</keyword>
<evidence type="ECO:0000256" key="5">
    <source>
        <dbReference type="ARBA" id="ARBA00023251"/>
    </source>
</evidence>
<sequence length="302" mass="32458">MNPETRDLEAVTEKIPALDVRTTGSSVVGRPRAEFPTPDHAVTERGPRAYVSHSLLQAKRLLTKWFRDPLTMIQTVIYPSVTLLMFSVVLGRSITGATGENAVYGQVPMIALVGSVFGALASGVSLKREAQTGLLTRFYVMPTHRASGLTGRLLAEAVRMVLTTMFIVLVGFAIGFRFDQGLLPAIAFFGLPLLLGTGFATFVTALAVMAPKLPLVELLSLVCTLLMFFNSGFVPTRAYPPWLQGFVANQPMSTAIESMRGLSAGGPVQGPLTQTAIWAIALTVLFAVPAVRGYRKAAMGRD</sequence>
<dbReference type="InterPro" id="IPR000412">
    <property type="entry name" value="ABC_2_transport"/>
</dbReference>
<dbReference type="Pfam" id="PF01061">
    <property type="entry name" value="ABC2_membrane"/>
    <property type="match status" value="1"/>
</dbReference>
<evidence type="ECO:0000256" key="2">
    <source>
        <dbReference type="ARBA" id="ARBA00022692"/>
    </source>
</evidence>
<dbReference type="RefSeq" id="WP_082895217.1">
    <property type="nucleotide sequence ID" value="NZ_FOJN01000020.1"/>
</dbReference>
<feature type="transmembrane region" description="Helical" evidence="6">
    <location>
        <begin position="157"/>
        <end position="176"/>
    </location>
</feature>
<keyword evidence="5" id="KW-0046">Antibiotic resistance</keyword>
<dbReference type="PIRSF" id="PIRSF006648">
    <property type="entry name" value="DrrB"/>
    <property type="match status" value="1"/>
</dbReference>
<evidence type="ECO:0000256" key="1">
    <source>
        <dbReference type="ARBA" id="ARBA00004141"/>
    </source>
</evidence>
<feature type="transmembrane region" description="Helical" evidence="6">
    <location>
        <begin position="70"/>
        <end position="91"/>
    </location>
</feature>
<comment type="subcellular location">
    <subcellularLocation>
        <location evidence="6">Cell membrane</location>
        <topology evidence="6">Multi-pass membrane protein</topology>
    </subcellularLocation>
    <subcellularLocation>
        <location evidence="1">Membrane</location>
        <topology evidence="1">Multi-pass membrane protein</topology>
    </subcellularLocation>
</comment>
<dbReference type="GO" id="GO:0140359">
    <property type="term" value="F:ABC-type transporter activity"/>
    <property type="evidence" value="ECO:0007669"/>
    <property type="project" value="InterPro"/>
</dbReference>
<feature type="transmembrane region" description="Helical" evidence="6">
    <location>
        <begin position="276"/>
        <end position="294"/>
    </location>
</feature>
<evidence type="ECO:0000256" key="6">
    <source>
        <dbReference type="RuleBase" id="RU361157"/>
    </source>
</evidence>
<accession>A0A1I0UD77</accession>
<reference evidence="8 9" key="1">
    <citation type="submission" date="2016-10" db="EMBL/GenBank/DDBJ databases">
        <authorList>
            <person name="de Groot N.N."/>
        </authorList>
    </citation>
    <scope>NUCLEOTIDE SEQUENCE [LARGE SCALE GENOMIC DNA]</scope>
    <source>
        <strain evidence="8 9">DSM 44908</strain>
    </source>
</reference>
<dbReference type="EMBL" id="FOJN01000020">
    <property type="protein sequence ID" value="SFA61994.1"/>
    <property type="molecule type" value="Genomic_DNA"/>
</dbReference>
<evidence type="ECO:0000256" key="4">
    <source>
        <dbReference type="ARBA" id="ARBA00023136"/>
    </source>
</evidence>
<protein>
    <recommendedName>
        <fullName evidence="6">Transport permease protein</fullName>
    </recommendedName>
</protein>
<evidence type="ECO:0000313" key="8">
    <source>
        <dbReference type="EMBL" id="SFA61994.1"/>
    </source>
</evidence>
<evidence type="ECO:0000259" key="7">
    <source>
        <dbReference type="PROSITE" id="PS51012"/>
    </source>
</evidence>
<proteinExistence type="inferred from homology"/>
<dbReference type="PROSITE" id="PS51012">
    <property type="entry name" value="ABC_TM2"/>
    <property type="match status" value="1"/>
</dbReference>
<dbReference type="InterPro" id="IPR052902">
    <property type="entry name" value="ABC-2_transporter"/>
</dbReference>
<comment type="similarity">
    <text evidence="6">Belongs to the ABC-2 integral membrane protein family.</text>
</comment>
<dbReference type="GO" id="GO:0046677">
    <property type="term" value="P:response to antibiotic"/>
    <property type="evidence" value="ECO:0007669"/>
    <property type="project" value="UniProtKB-KW"/>
</dbReference>
<keyword evidence="3 6" id="KW-1133">Transmembrane helix</keyword>
<feature type="transmembrane region" description="Helical" evidence="6">
    <location>
        <begin position="103"/>
        <end position="126"/>
    </location>
</feature>